<evidence type="ECO:0000259" key="4">
    <source>
        <dbReference type="Pfam" id="PF13005"/>
    </source>
</evidence>
<reference evidence="7" key="1">
    <citation type="submission" date="2021-10" db="EMBL/GenBank/DDBJ databases">
        <title>Marinomonas pontica sp. nov., isolated from the Black Sea.</title>
        <authorList>
            <person name="Zhao L.-H."/>
            <person name="Xue J.-H."/>
        </authorList>
    </citation>
    <scope>NUCLEOTIDE SEQUENCE</scope>
    <source>
        <strain evidence="7">E8</strain>
    </source>
</reference>
<evidence type="ECO:0000256" key="2">
    <source>
        <dbReference type="SAM" id="MobiDB-lite"/>
    </source>
</evidence>
<gene>
    <name evidence="7" type="ORF">LG368_15205</name>
</gene>
<dbReference type="Pfam" id="PF13007">
    <property type="entry name" value="LZ_Tnp_IS66"/>
    <property type="match status" value="1"/>
</dbReference>
<dbReference type="InterPro" id="IPR004291">
    <property type="entry name" value="Transposase_IS66_central"/>
</dbReference>
<dbReference type="Proteomes" id="UP001139095">
    <property type="component" value="Unassembled WGS sequence"/>
</dbReference>
<dbReference type="InterPro" id="IPR052344">
    <property type="entry name" value="Transposase-related"/>
</dbReference>
<evidence type="ECO:0000313" key="8">
    <source>
        <dbReference type="Proteomes" id="UP001139095"/>
    </source>
</evidence>
<dbReference type="InterPro" id="IPR024463">
    <property type="entry name" value="Transposase_TnpC_homeodom"/>
</dbReference>
<feature type="coiled-coil region" evidence="1">
    <location>
        <begin position="4"/>
        <end position="31"/>
    </location>
</feature>
<feature type="region of interest" description="Disordered" evidence="2">
    <location>
        <begin position="67"/>
        <end position="86"/>
    </location>
</feature>
<feature type="domain" description="Transposase IS66 zinc-finger binding" evidence="4">
    <location>
        <begin position="105"/>
        <end position="148"/>
    </location>
</feature>
<feature type="domain" description="Transposase IS66 central" evidence="3">
    <location>
        <begin position="164"/>
        <end position="448"/>
    </location>
</feature>
<dbReference type="InterPro" id="IPR039552">
    <property type="entry name" value="IS66_C"/>
</dbReference>
<dbReference type="InterPro" id="IPR024474">
    <property type="entry name" value="Znf_dom_IS66"/>
</dbReference>
<dbReference type="Pfam" id="PF13005">
    <property type="entry name" value="zf-IS66"/>
    <property type="match status" value="1"/>
</dbReference>
<evidence type="ECO:0000259" key="6">
    <source>
        <dbReference type="Pfam" id="PF13817"/>
    </source>
</evidence>
<dbReference type="AlphaFoldDB" id="A0A9X1RSS9"/>
<dbReference type="NCBIfam" id="NF033517">
    <property type="entry name" value="transpos_IS66"/>
    <property type="match status" value="1"/>
</dbReference>
<accession>A0A9X1RSS9</accession>
<evidence type="ECO:0000259" key="3">
    <source>
        <dbReference type="Pfam" id="PF03050"/>
    </source>
</evidence>
<evidence type="ECO:0000313" key="7">
    <source>
        <dbReference type="EMBL" id="MCB5163205.1"/>
    </source>
</evidence>
<proteinExistence type="predicted"/>
<feature type="domain" description="Transposase IS66 C-terminal" evidence="6">
    <location>
        <begin position="455"/>
        <end position="493"/>
    </location>
</feature>
<evidence type="ECO:0000259" key="5">
    <source>
        <dbReference type="Pfam" id="PF13007"/>
    </source>
</evidence>
<dbReference type="EMBL" id="JAJATW010000055">
    <property type="protein sequence ID" value="MCB5163205.1"/>
    <property type="molecule type" value="Genomic_DNA"/>
</dbReference>
<dbReference type="PANTHER" id="PTHR33678">
    <property type="entry name" value="BLL1576 PROTEIN"/>
    <property type="match status" value="1"/>
</dbReference>
<organism evidence="7 8">
    <name type="scientific">Marinomonas algarum</name>
    <dbReference type="NCBI Taxonomy" id="2883105"/>
    <lineage>
        <taxon>Bacteria</taxon>
        <taxon>Pseudomonadati</taxon>
        <taxon>Pseudomonadota</taxon>
        <taxon>Gammaproteobacteria</taxon>
        <taxon>Oceanospirillales</taxon>
        <taxon>Oceanospirillaceae</taxon>
        <taxon>Marinomonas</taxon>
    </lineage>
</organism>
<feature type="domain" description="Transposase TnpC homeodomain" evidence="5">
    <location>
        <begin position="28"/>
        <end position="97"/>
    </location>
</feature>
<keyword evidence="1" id="KW-0175">Coiled coil</keyword>
<dbReference type="RefSeq" id="WP_211537720.1">
    <property type="nucleotide sequence ID" value="NZ_JAJATW010000055.1"/>
</dbReference>
<dbReference type="PANTHER" id="PTHR33678:SF1">
    <property type="entry name" value="BLL1576 PROTEIN"/>
    <property type="match status" value="1"/>
</dbReference>
<evidence type="ECO:0000256" key="1">
    <source>
        <dbReference type="SAM" id="Coils"/>
    </source>
</evidence>
<comment type="caution">
    <text evidence="7">The sequence shown here is derived from an EMBL/GenBank/DDBJ whole genome shotgun (WGS) entry which is preliminary data.</text>
</comment>
<dbReference type="Pfam" id="PF03050">
    <property type="entry name" value="DDE_Tnp_IS66"/>
    <property type="match status" value="1"/>
</dbReference>
<keyword evidence="8" id="KW-1185">Reference proteome</keyword>
<protein>
    <submittedName>
        <fullName evidence="7">IS66 family transposase</fullName>
    </submittedName>
</protein>
<dbReference type="Pfam" id="PF13817">
    <property type="entry name" value="DDE_Tnp_IS66_C"/>
    <property type="match status" value="1"/>
</dbReference>
<sequence length="500" mass="56549">MNDTAALQQENDQLRAQLAERDRQISTLHERITLLLKGRFSPSSEKLSPDQLGLFNEAEDIIADPSDDEEEVTDVQGHTRRRKPRISIPDSLPREEIVYDLSDADKVCPHDGTKLTVIGSEDHEQLDIIPAHIKVLRHKRLTYACPCCSSHVVTARKPKQPIEKSIASPGLLAFVATSKYADALPLYRQSEIFKRIGIDMDRTNLANWMIKCGELVQPLINLLNDTLQQQPCLHMDETTLQVLDEPGKTAQSKSYMWVMRSTGTQSACVFHYSDSRAQSVPLRLLSSDTPAIMVDGYEWYQKACDEYQITRLGCWAHARRKFKEAKDVQPKGKIGKADQGLNYIQKLYGIEQQTKDMPPDKRRAVRQEKAVPILEALNVWMKKSLITVAPKTSIGKALVYLNNQWDRLIGYVEEGHYPIDNNAAERAIRPYAIGRKNWLFSKSQAGATASANLYSLIETARANGLNEYDWLKQIFKVLPNAQSLADIEALLPWHCKDVVG</sequence>
<name>A0A9X1RSS9_9GAMM</name>